<evidence type="ECO:0000313" key="4">
    <source>
        <dbReference type="Proteomes" id="UP001141327"/>
    </source>
</evidence>
<evidence type="ECO:0000256" key="1">
    <source>
        <dbReference type="SAM" id="MobiDB-lite"/>
    </source>
</evidence>
<feature type="compositionally biased region" description="Pro residues" evidence="1">
    <location>
        <begin position="280"/>
        <end position="290"/>
    </location>
</feature>
<dbReference type="Proteomes" id="UP001141327">
    <property type="component" value="Unassembled WGS sequence"/>
</dbReference>
<dbReference type="InterPro" id="IPR028269">
    <property type="entry name" value="AP4E1_C"/>
</dbReference>
<keyword evidence="4" id="KW-1185">Reference proteome</keyword>
<organism evidence="3 4">
    <name type="scientific">Paratrimastix pyriformis</name>
    <dbReference type="NCBI Taxonomy" id="342808"/>
    <lineage>
        <taxon>Eukaryota</taxon>
        <taxon>Metamonada</taxon>
        <taxon>Preaxostyla</taxon>
        <taxon>Paratrimastigidae</taxon>
        <taxon>Paratrimastix</taxon>
    </lineage>
</organism>
<feature type="domain" description="AP-4 complex subunit epsilon-1 C-terminal" evidence="2">
    <location>
        <begin position="513"/>
        <end position="618"/>
    </location>
</feature>
<feature type="region of interest" description="Disordered" evidence="1">
    <location>
        <begin position="202"/>
        <end position="239"/>
    </location>
</feature>
<accession>A0ABQ8UIN5</accession>
<sequence>MARGYDVGQVDLNLTFLNPFIERCLQEGARPYVPAPQRTADTMAMASPVPGLPPDAEGPEVADAAAFATGIVGDLTAPAAPESGLKFEAYDAPPEATAVSQSTVPTAIANPDQMSAQAPLKTVTTAVSSETLTAQPRKREEQQQGLAREEIIEGVAVPKAAPRQLSEKEKMASMLFGGAATAGPVTPTAGAGRGSIAARRAAKAAASRAPGTPLPSGSPLLPGLAAAAPATPPTAPAAPAGNPMDLLMMMSSAGAAPAPAPEAATEDLFGGMAIVDSPAPSTPPRPAAPPPRRRPPRCPGTRPAPAAAAAEFLALFGAPTAAPKAPAAAPAAGGLLDFAFGGPSAAGSAGSMSFGGSSRTALVATFTNQNATFPRSHPEPDRILSSAPNQPLAVHYLAIWKPTELVLGLFISNEGGAPLDRPSIKACPAPGAMVQVTQIALEGGPVGAGGVVALGESLRPGETVAVTVTLLPAATFGPNAASLLALPCVLSYETPAPRSQPLNVPTGVKDLLRPLSLTTAQFGQNWGQHSVERVVRLERSGIASCAAFMERAKLINFHAVDIRGTECIIAGKLARSEHTVLVHCKIIGGPSGPLDFKVRSKQPALSDAVLALCKTAFM</sequence>
<dbReference type="SMART" id="SM01356">
    <property type="entry name" value="AP4E_app_platf"/>
    <property type="match status" value="1"/>
</dbReference>
<comment type="caution">
    <text evidence="3">The sequence shown here is derived from an EMBL/GenBank/DDBJ whole genome shotgun (WGS) entry which is preliminary data.</text>
</comment>
<protein>
    <submittedName>
        <fullName evidence="3">Adaptor protein complex 4 (AP-4)</fullName>
    </submittedName>
</protein>
<name>A0ABQ8UIN5_9EUKA</name>
<feature type="region of interest" description="Disordered" evidence="1">
    <location>
        <begin position="273"/>
        <end position="304"/>
    </location>
</feature>
<dbReference type="Pfam" id="PF14807">
    <property type="entry name" value="AP4E_app_platf"/>
    <property type="match status" value="1"/>
</dbReference>
<gene>
    <name evidence="3" type="ORF">PAPYR_6594</name>
</gene>
<reference evidence="3" key="1">
    <citation type="journal article" date="2022" name="bioRxiv">
        <title>Genomics of Preaxostyla Flagellates Illuminates Evolutionary Transitions and the Path Towards Mitochondrial Loss.</title>
        <authorList>
            <person name="Novak L.V.F."/>
            <person name="Treitli S.C."/>
            <person name="Pyrih J."/>
            <person name="Halakuc P."/>
            <person name="Pipaliya S.V."/>
            <person name="Vacek V."/>
            <person name="Brzon O."/>
            <person name="Soukal P."/>
            <person name="Eme L."/>
            <person name="Dacks J.B."/>
            <person name="Karnkowska A."/>
            <person name="Elias M."/>
            <person name="Hampl V."/>
        </authorList>
    </citation>
    <scope>NUCLEOTIDE SEQUENCE</scope>
    <source>
        <strain evidence="3">RCP-MX</strain>
    </source>
</reference>
<evidence type="ECO:0000259" key="2">
    <source>
        <dbReference type="SMART" id="SM01356"/>
    </source>
</evidence>
<feature type="compositionally biased region" description="Low complexity" evidence="1">
    <location>
        <begin position="202"/>
        <end position="229"/>
    </location>
</feature>
<proteinExistence type="predicted"/>
<dbReference type="EMBL" id="JAPMOS010000039">
    <property type="protein sequence ID" value="KAJ4457786.1"/>
    <property type="molecule type" value="Genomic_DNA"/>
</dbReference>
<evidence type="ECO:0000313" key="3">
    <source>
        <dbReference type="EMBL" id="KAJ4457786.1"/>
    </source>
</evidence>